<evidence type="ECO:0000313" key="2">
    <source>
        <dbReference type="EMBL" id="KAH8101290.1"/>
    </source>
</evidence>
<organism evidence="2 3">
    <name type="scientific">Cristinia sonorae</name>
    <dbReference type="NCBI Taxonomy" id="1940300"/>
    <lineage>
        <taxon>Eukaryota</taxon>
        <taxon>Fungi</taxon>
        <taxon>Dikarya</taxon>
        <taxon>Basidiomycota</taxon>
        <taxon>Agaricomycotina</taxon>
        <taxon>Agaricomycetes</taxon>
        <taxon>Agaricomycetidae</taxon>
        <taxon>Agaricales</taxon>
        <taxon>Pleurotineae</taxon>
        <taxon>Stephanosporaceae</taxon>
        <taxon>Cristinia</taxon>
    </lineage>
</organism>
<dbReference type="Pfam" id="PF12937">
    <property type="entry name" value="F-box-like"/>
    <property type="match status" value="1"/>
</dbReference>
<name>A0A8K0UP50_9AGAR</name>
<dbReference type="Gene3D" id="3.80.10.10">
    <property type="entry name" value="Ribonuclease Inhibitor"/>
    <property type="match status" value="1"/>
</dbReference>
<dbReference type="InterPro" id="IPR032675">
    <property type="entry name" value="LRR_dom_sf"/>
</dbReference>
<feature type="domain" description="F-box" evidence="1">
    <location>
        <begin position="7"/>
        <end position="77"/>
    </location>
</feature>
<dbReference type="AlphaFoldDB" id="A0A8K0UP50"/>
<accession>A0A8K0UP50</accession>
<dbReference type="OrthoDB" id="3005281at2759"/>
<proteinExistence type="predicted"/>
<comment type="caution">
    <text evidence="2">The sequence shown here is derived from an EMBL/GenBank/DDBJ whole genome shotgun (WGS) entry which is preliminary data.</text>
</comment>
<dbReference type="Gene3D" id="1.20.1280.50">
    <property type="match status" value="1"/>
</dbReference>
<evidence type="ECO:0000259" key="1">
    <source>
        <dbReference type="Pfam" id="PF12937"/>
    </source>
</evidence>
<keyword evidence="3" id="KW-1185">Reference proteome</keyword>
<dbReference type="EMBL" id="JAEVFJ010000013">
    <property type="protein sequence ID" value="KAH8101290.1"/>
    <property type="molecule type" value="Genomic_DNA"/>
</dbReference>
<reference evidence="2" key="1">
    <citation type="journal article" date="2021" name="New Phytol.">
        <title>Evolutionary innovations through gain and loss of genes in the ectomycorrhizal Boletales.</title>
        <authorList>
            <person name="Wu G."/>
            <person name="Miyauchi S."/>
            <person name="Morin E."/>
            <person name="Kuo A."/>
            <person name="Drula E."/>
            <person name="Varga T."/>
            <person name="Kohler A."/>
            <person name="Feng B."/>
            <person name="Cao Y."/>
            <person name="Lipzen A."/>
            <person name="Daum C."/>
            <person name="Hundley H."/>
            <person name="Pangilinan J."/>
            <person name="Johnson J."/>
            <person name="Barry K."/>
            <person name="LaButti K."/>
            <person name="Ng V."/>
            <person name="Ahrendt S."/>
            <person name="Min B."/>
            <person name="Choi I.G."/>
            <person name="Park H."/>
            <person name="Plett J.M."/>
            <person name="Magnuson J."/>
            <person name="Spatafora J.W."/>
            <person name="Nagy L.G."/>
            <person name="Henrissat B."/>
            <person name="Grigoriev I.V."/>
            <person name="Yang Z.L."/>
            <person name="Xu J."/>
            <person name="Martin F.M."/>
        </authorList>
    </citation>
    <scope>NUCLEOTIDE SEQUENCE</scope>
    <source>
        <strain evidence="2">KKN 215</strain>
    </source>
</reference>
<sequence>MNKVIPIARLPPEVLATIFSCYILSVDPGLTSADLLLSDPFCGNKNLIPYPWVHITHVCHDWREVALSTPSLWRTVYVGYGSCSVEATRTVLARSKHALLHLRIFVTQHPRWSTIILNTIQELSRAETFDLTTLSTFLDSHSVKIPPCAPHLRTLKIHLKSPLVLASAAQHMADFGPPNPPLLPAFLKTCRTPVLTQLSIIGYRIEWIPGTVPMSLTHLCISNAESVEDGVVKSACSDVAKVVACLHALQHLELLGTLEDLSDIIPPRPPPALKAPLPHLQTFNVSGNIRTCAHFLDHFILPLSTKISIEVRDVLNGVIANSPTISTISSVVHEISSDSTRRARLAVTPRSLAFYAASVDWPRMRIHTQYNIAGGESFLNKLCSALPLHCFSVLDLSYRHNTMSALTNLLGGLRNVETIRFNDVGAIDLITLLHGCPPSLKSVILYNIEFQDDYFDYEGDNWEGTLLSSLLRFFRGQEEAGCMVGCLTILDCPSVQQSDVELLRQSVKVIWD</sequence>
<protein>
    <recommendedName>
        <fullName evidence="1">F-box domain-containing protein</fullName>
    </recommendedName>
</protein>
<gene>
    <name evidence="2" type="ORF">BXZ70DRAFT_1064348</name>
</gene>
<dbReference type="SUPFAM" id="SSF52047">
    <property type="entry name" value="RNI-like"/>
    <property type="match status" value="1"/>
</dbReference>
<evidence type="ECO:0000313" key="3">
    <source>
        <dbReference type="Proteomes" id="UP000813824"/>
    </source>
</evidence>
<dbReference type="InterPro" id="IPR001810">
    <property type="entry name" value="F-box_dom"/>
</dbReference>
<dbReference type="Proteomes" id="UP000813824">
    <property type="component" value="Unassembled WGS sequence"/>
</dbReference>